<gene>
    <name evidence="2" type="ORF">B9T62_22885</name>
</gene>
<evidence type="ECO:0000313" key="3">
    <source>
        <dbReference type="Proteomes" id="UP000249890"/>
    </source>
</evidence>
<organism evidence="2 3">
    <name type="scientific">Paenibacillus donghaensis</name>
    <dbReference type="NCBI Taxonomy" id="414771"/>
    <lineage>
        <taxon>Bacteria</taxon>
        <taxon>Bacillati</taxon>
        <taxon>Bacillota</taxon>
        <taxon>Bacilli</taxon>
        <taxon>Bacillales</taxon>
        <taxon>Paenibacillaceae</taxon>
        <taxon>Paenibacillus</taxon>
    </lineage>
</organism>
<keyword evidence="3" id="KW-1185">Reference proteome</keyword>
<protein>
    <submittedName>
        <fullName evidence="2">Uncharacterized protein</fullName>
    </submittedName>
</protein>
<name>A0A2Z2KJD6_9BACL</name>
<feature type="region of interest" description="Disordered" evidence="1">
    <location>
        <begin position="253"/>
        <end position="279"/>
    </location>
</feature>
<dbReference type="EMBL" id="CP021780">
    <property type="protein sequence ID" value="ASA23400.1"/>
    <property type="molecule type" value="Genomic_DNA"/>
</dbReference>
<dbReference type="Proteomes" id="UP000249890">
    <property type="component" value="Chromosome"/>
</dbReference>
<accession>A0A2Z2KJD6</accession>
<dbReference type="AlphaFoldDB" id="A0A2Z2KJD6"/>
<evidence type="ECO:0000313" key="2">
    <source>
        <dbReference type="EMBL" id="ASA23400.1"/>
    </source>
</evidence>
<reference evidence="2 3" key="1">
    <citation type="submission" date="2017-06" db="EMBL/GenBank/DDBJ databases">
        <title>Complete genome sequence of Paenibacillus donghaensis KCTC 13049T isolated from East Sea sediment, South Korea.</title>
        <authorList>
            <person name="Jung B.K."/>
            <person name="Hong S.-J."/>
            <person name="Shin J.-H."/>
        </authorList>
    </citation>
    <scope>NUCLEOTIDE SEQUENCE [LARGE SCALE GENOMIC DNA]</scope>
    <source>
        <strain evidence="2 3">KCTC 13049</strain>
    </source>
</reference>
<evidence type="ECO:0000256" key="1">
    <source>
        <dbReference type="SAM" id="MobiDB-lite"/>
    </source>
</evidence>
<sequence>MPQPESSIWGNILTCAEIGLHVYGIMAERNSGIVVDADYAKEVLSEEALQAGESQGDHIYFDDAKSIIPAYELLKNDAITDPEFNEWCGSPEKLAQDGKFFAPEYFGGMTPPATTPWGNITESQEFYNGISMVNHDGEWALAVHQTIAKHCLSEMAHEVAAGQENYLFYPLDACSIPVYELSASHPAMLEQIINEDSLVHTLCEDHPVYVTMHNLHVEEWGRIYDQPAPRSLFLQIQLDQEARFPVTEQYEEFPQSHQDSISLRERPDNFFEPTEEPEW</sequence>
<proteinExistence type="predicted"/>
<dbReference type="KEGG" id="pdh:B9T62_22885"/>
<dbReference type="RefSeq" id="WP_087917393.1">
    <property type="nucleotide sequence ID" value="NZ_CP021780.1"/>
</dbReference>
<dbReference type="OrthoDB" id="1797662at2"/>